<reference evidence="1 2" key="2">
    <citation type="submission" date="2018-11" db="EMBL/GenBank/DDBJ databases">
        <authorList>
            <consortium name="Pathogen Informatics"/>
        </authorList>
    </citation>
    <scope>NUCLEOTIDE SEQUENCE [LARGE SCALE GENOMIC DNA]</scope>
    <source>
        <strain evidence="1 2">NST_G2</strain>
    </source>
</reference>
<dbReference type="WBParaSite" id="SSLN_0001838701-mRNA-1">
    <property type="protein sequence ID" value="SSLN_0001838701-mRNA-1"/>
    <property type="gene ID" value="SSLN_0001838701"/>
</dbReference>
<gene>
    <name evidence="1" type="ORF">SSLN_LOCUS17713</name>
</gene>
<reference evidence="3" key="1">
    <citation type="submission" date="2016-06" db="UniProtKB">
        <authorList>
            <consortium name="WormBaseParasite"/>
        </authorList>
    </citation>
    <scope>IDENTIFICATION</scope>
</reference>
<accession>A0A183TML5</accession>
<keyword evidence="2" id="KW-1185">Reference proteome</keyword>
<organism evidence="3">
    <name type="scientific">Schistocephalus solidus</name>
    <name type="common">Tapeworm</name>
    <dbReference type="NCBI Taxonomy" id="70667"/>
    <lineage>
        <taxon>Eukaryota</taxon>
        <taxon>Metazoa</taxon>
        <taxon>Spiralia</taxon>
        <taxon>Lophotrochozoa</taxon>
        <taxon>Platyhelminthes</taxon>
        <taxon>Cestoda</taxon>
        <taxon>Eucestoda</taxon>
        <taxon>Diphyllobothriidea</taxon>
        <taxon>Diphyllobothriidae</taxon>
        <taxon>Schistocephalus</taxon>
    </lineage>
</organism>
<evidence type="ECO:0000313" key="3">
    <source>
        <dbReference type="WBParaSite" id="SSLN_0001838701-mRNA-1"/>
    </source>
</evidence>
<evidence type="ECO:0000313" key="1">
    <source>
        <dbReference type="EMBL" id="VDM04099.1"/>
    </source>
</evidence>
<evidence type="ECO:0000313" key="2">
    <source>
        <dbReference type="Proteomes" id="UP000275846"/>
    </source>
</evidence>
<sequence length="106" mass="12257">MPTRTKESGIGTFGLWAIISQPYTTQDTVDPEPKNAWSCNGWNLRDFQHHRANFWARCVDDTFVSIERDQMLEFKEHLNGVFLDIQLALLNVLVCRKDGVGLKIKY</sequence>
<dbReference type="EMBL" id="UYSU01042979">
    <property type="protein sequence ID" value="VDM04099.1"/>
    <property type="molecule type" value="Genomic_DNA"/>
</dbReference>
<dbReference type="Proteomes" id="UP000275846">
    <property type="component" value="Unassembled WGS sequence"/>
</dbReference>
<dbReference type="AlphaFoldDB" id="A0A183TML5"/>
<proteinExistence type="predicted"/>
<protein>
    <submittedName>
        <fullName evidence="3">Reverse transcriptase domain-containing protein</fullName>
    </submittedName>
</protein>
<name>A0A183TML5_SCHSO</name>